<keyword evidence="3" id="KW-0444">Lipid biosynthesis</keyword>
<dbReference type="PANTHER" id="PTHR14269">
    <property type="entry name" value="CDP-DIACYLGLYCEROL--GLYCEROL-3-PHOSPHATE 3-PHOSPHATIDYLTRANSFERASE-RELATED"/>
    <property type="match status" value="1"/>
</dbReference>
<keyword evidence="4 11" id="KW-0808">Transferase</keyword>
<gene>
    <name evidence="13" type="ordered locus">Xcel_1734</name>
</gene>
<dbReference type="PIRSF" id="PIRSF000847">
    <property type="entry name" value="Phos_ph_gly_syn"/>
    <property type="match status" value="1"/>
</dbReference>
<evidence type="ECO:0000256" key="3">
    <source>
        <dbReference type="ARBA" id="ARBA00022516"/>
    </source>
</evidence>
<dbReference type="InterPro" id="IPR004570">
    <property type="entry name" value="Phosphatidylglycerol_P_synth"/>
</dbReference>
<dbReference type="Gene3D" id="1.20.120.1760">
    <property type="match status" value="1"/>
</dbReference>
<dbReference type="GO" id="GO:0046474">
    <property type="term" value="P:glycerophospholipid biosynthetic process"/>
    <property type="evidence" value="ECO:0007669"/>
    <property type="project" value="TreeGrafter"/>
</dbReference>
<reference evidence="13 14" key="2">
    <citation type="journal article" date="2010" name="Stand. Genomic Sci.">
        <title>Complete genome sequence of Xylanimonas cellulosilytica type strain (XIL07).</title>
        <authorList>
            <person name="Foster B."/>
            <person name="Pukall R."/>
            <person name="Abt B."/>
            <person name="Nolan M."/>
            <person name="Glavina Del Rio T."/>
            <person name="Chen F."/>
            <person name="Lucas S."/>
            <person name="Tice H."/>
            <person name="Pitluck S."/>
            <person name="Cheng J.-F."/>
            <person name="Chertkov O."/>
            <person name="Brettin T."/>
            <person name="Han C."/>
            <person name="Detter J.C."/>
            <person name="Bruce D."/>
            <person name="Goodwin L."/>
            <person name="Ivanova N."/>
            <person name="Mavromatis K."/>
            <person name="Pati A."/>
            <person name="Mikhailova N."/>
            <person name="Chen A."/>
            <person name="Palaniappan K."/>
            <person name="Land M."/>
            <person name="Hauser L."/>
            <person name="Chang Y.-J."/>
            <person name="Jeffries C.D."/>
            <person name="Chain P."/>
            <person name="Rohde M."/>
            <person name="Goeker M."/>
            <person name="Bristow J."/>
            <person name="Eisen J.A."/>
            <person name="Markowitz V."/>
            <person name="Hugenholtz P."/>
            <person name="Kyrpides N.C."/>
            <person name="Klenk H.-P."/>
            <person name="Lapidus A."/>
        </authorList>
    </citation>
    <scope>NUCLEOTIDE SEQUENCE [LARGE SCALE GENOMIC DNA]</scope>
    <source>
        <strain evidence="14">DSM 15894 / CECT 5975 / LMG 20990 / XIL07</strain>
    </source>
</reference>
<keyword evidence="14" id="KW-1185">Reference proteome</keyword>
<dbReference type="eggNOG" id="COG0558">
    <property type="taxonomic scope" value="Bacteria"/>
</dbReference>
<evidence type="ECO:0000313" key="13">
    <source>
        <dbReference type="EMBL" id="ACZ30757.1"/>
    </source>
</evidence>
<evidence type="ECO:0000256" key="12">
    <source>
        <dbReference type="SAM" id="Phobius"/>
    </source>
</evidence>
<evidence type="ECO:0000256" key="5">
    <source>
        <dbReference type="ARBA" id="ARBA00022692"/>
    </source>
</evidence>
<dbReference type="PANTHER" id="PTHR14269:SF62">
    <property type="entry name" value="CDP-DIACYLGLYCEROL--GLYCEROL-3-PHOSPHATE 3-PHOSPHATIDYLTRANSFERASE 1, CHLOROPLASTIC"/>
    <property type="match status" value="1"/>
</dbReference>
<proteinExistence type="inferred from homology"/>
<dbReference type="InterPro" id="IPR043130">
    <property type="entry name" value="CDP-OH_PTrfase_TM_dom"/>
</dbReference>
<dbReference type="InterPro" id="IPR000462">
    <property type="entry name" value="CDP-OH_P_trans"/>
</dbReference>
<evidence type="ECO:0000256" key="2">
    <source>
        <dbReference type="ARBA" id="ARBA00010441"/>
    </source>
</evidence>
<dbReference type="KEGG" id="xce:Xcel_1734"/>
<evidence type="ECO:0000256" key="6">
    <source>
        <dbReference type="ARBA" id="ARBA00022989"/>
    </source>
</evidence>
<comment type="subcellular location">
    <subcellularLocation>
        <location evidence="1">Membrane</location>
        <topology evidence="1">Multi-pass membrane protein</topology>
    </subcellularLocation>
</comment>
<dbReference type="EMBL" id="CP001821">
    <property type="protein sequence ID" value="ACZ30757.1"/>
    <property type="molecule type" value="Genomic_DNA"/>
</dbReference>
<keyword evidence="10" id="KW-1208">Phospholipid metabolism</keyword>
<dbReference type="GO" id="GO:0008444">
    <property type="term" value="F:CDP-diacylglycerol-glycerol-3-phosphate 3-phosphatidyltransferase activity"/>
    <property type="evidence" value="ECO:0007669"/>
    <property type="project" value="InterPro"/>
</dbReference>
<dbReference type="STRING" id="446471.Xcel_1734"/>
<evidence type="ECO:0000313" key="14">
    <source>
        <dbReference type="Proteomes" id="UP000002255"/>
    </source>
</evidence>
<dbReference type="InterPro" id="IPR048254">
    <property type="entry name" value="CDP_ALCOHOL_P_TRANSF_CS"/>
</dbReference>
<protein>
    <submittedName>
        <fullName evidence="13">CDP-alcohol phosphatidyltransferase</fullName>
    </submittedName>
</protein>
<keyword evidence="9" id="KW-0594">Phospholipid biosynthesis</keyword>
<keyword evidence="6 12" id="KW-1133">Transmembrane helix</keyword>
<dbReference type="UniPathway" id="UPA00085"/>
<dbReference type="AlphaFoldDB" id="D1BSR5"/>
<keyword evidence="5 12" id="KW-0812">Transmembrane</keyword>
<keyword evidence="7" id="KW-0443">Lipid metabolism</keyword>
<evidence type="ECO:0000256" key="10">
    <source>
        <dbReference type="ARBA" id="ARBA00023264"/>
    </source>
</evidence>
<keyword evidence="8 12" id="KW-0472">Membrane</keyword>
<dbReference type="PROSITE" id="PS00379">
    <property type="entry name" value="CDP_ALCOHOL_P_TRANSF"/>
    <property type="match status" value="1"/>
</dbReference>
<dbReference type="GO" id="GO:0016020">
    <property type="term" value="C:membrane"/>
    <property type="evidence" value="ECO:0007669"/>
    <property type="project" value="UniProtKB-SubCell"/>
</dbReference>
<evidence type="ECO:0000256" key="4">
    <source>
        <dbReference type="ARBA" id="ARBA00022679"/>
    </source>
</evidence>
<evidence type="ECO:0000256" key="7">
    <source>
        <dbReference type="ARBA" id="ARBA00023098"/>
    </source>
</evidence>
<feature type="transmembrane region" description="Helical" evidence="12">
    <location>
        <begin position="164"/>
        <end position="186"/>
    </location>
</feature>
<dbReference type="HOGENOM" id="CLU_051314_6_1_11"/>
<evidence type="ECO:0000256" key="11">
    <source>
        <dbReference type="RuleBase" id="RU003750"/>
    </source>
</evidence>
<accession>D1BSR5</accession>
<organism evidence="13 14">
    <name type="scientific">Xylanimonas cellulosilytica (strain DSM 15894 / JCM 12276 / CECT 5975 / KCTC 9989 / LMG 20990 / NBRC 107835 / XIL07)</name>
    <dbReference type="NCBI Taxonomy" id="446471"/>
    <lineage>
        <taxon>Bacteria</taxon>
        <taxon>Bacillati</taxon>
        <taxon>Actinomycetota</taxon>
        <taxon>Actinomycetes</taxon>
        <taxon>Micrococcales</taxon>
        <taxon>Promicromonosporaceae</taxon>
        <taxon>Xylanimonas</taxon>
    </lineage>
</organism>
<name>D1BSR5_XYLCX</name>
<sequence>MGGGDEDGTVGVQQDQEVGSSVWTVPNLISFLRLALVPVFAVLIVSHHDGWALAVLAFSGFTDWLDGKLARVLNQTSRLGQMLDPAADRLFIFVTLIGLAWRDVVPLWLVLVIVVRDLMLTCLVPVLARHGYGPLEVSIVGKGGTFALLYAFPLLLLAEYSGVLGTVAHVVGWAFTWWGVGLYWLAGVQYVAQARRLLAADDGGRGPAPAASAEEPV</sequence>
<comment type="similarity">
    <text evidence="2 11">Belongs to the CDP-alcohol phosphatidyltransferase class-I family.</text>
</comment>
<reference evidence="14" key="1">
    <citation type="submission" date="2009-11" db="EMBL/GenBank/DDBJ databases">
        <title>The complete chromosome of Xylanimonas cellulosilytica DSM 15894.</title>
        <authorList>
            <consortium name="US DOE Joint Genome Institute (JGI-PGF)"/>
            <person name="Lucas S."/>
            <person name="Copeland A."/>
            <person name="Lapidus A."/>
            <person name="Glavina del Rio T."/>
            <person name="Dalin E."/>
            <person name="Tice H."/>
            <person name="Bruce D."/>
            <person name="Goodwin L."/>
            <person name="Pitluck S."/>
            <person name="Kyrpides N."/>
            <person name="Mavromatis K."/>
            <person name="Ivanova N."/>
            <person name="Mikhailova N."/>
            <person name="Foster B."/>
            <person name="Clum A."/>
            <person name="Brettin T."/>
            <person name="Detter J.C."/>
            <person name="Han C."/>
            <person name="Larimer F."/>
            <person name="Land M."/>
            <person name="Hauser L."/>
            <person name="Markowitz V."/>
            <person name="Cheng J.F."/>
            <person name="Hugenholtz P."/>
            <person name="Woyke T."/>
            <person name="Wu D."/>
            <person name="Gehrich-Schroeter G."/>
            <person name="Schneider S."/>
            <person name="Pukall S.R."/>
            <person name="Klenk H.P."/>
            <person name="Eisen J.A."/>
        </authorList>
    </citation>
    <scope>NUCLEOTIDE SEQUENCE [LARGE SCALE GENOMIC DNA]</scope>
    <source>
        <strain evidence="14">DSM 15894 / CECT 5975 / LMG 20990 / XIL07</strain>
    </source>
</reference>
<evidence type="ECO:0000256" key="8">
    <source>
        <dbReference type="ARBA" id="ARBA00023136"/>
    </source>
</evidence>
<evidence type="ECO:0000256" key="9">
    <source>
        <dbReference type="ARBA" id="ARBA00023209"/>
    </source>
</evidence>
<evidence type="ECO:0000256" key="1">
    <source>
        <dbReference type="ARBA" id="ARBA00004141"/>
    </source>
</evidence>
<dbReference type="InterPro" id="IPR050324">
    <property type="entry name" value="CDP-alcohol_PTase-I"/>
</dbReference>
<dbReference type="Pfam" id="PF01066">
    <property type="entry name" value="CDP-OH_P_transf"/>
    <property type="match status" value="1"/>
</dbReference>
<dbReference type="RefSeq" id="WP_012878499.1">
    <property type="nucleotide sequence ID" value="NC_013530.1"/>
</dbReference>
<feature type="transmembrane region" description="Helical" evidence="12">
    <location>
        <begin position="139"/>
        <end position="158"/>
    </location>
</feature>
<dbReference type="Proteomes" id="UP000002255">
    <property type="component" value="Chromosome"/>
</dbReference>